<sequence>MRSDAKRNREQILDAAREIFVNEGPDAPLETVARRAGVGIATLYRRFPSREDLIRAVAAETVEALYKAVRRAREQEPDPFEALRRFMHAAVEMKIGAVLPSLFGLPVMERTIREVRDPAHPLEELLGECKAAGVLRPDAVAGDVIFMIVRLTRPLPGGRFAEDVPLAHRQLEIYLGGLRVSPGAGRRKRLPGPVIDAAWFRRLRSRMVAGRAPRDN</sequence>
<dbReference type="PANTHER" id="PTHR30055:SF234">
    <property type="entry name" value="HTH-TYPE TRANSCRIPTIONAL REGULATOR BETI"/>
    <property type="match status" value="1"/>
</dbReference>
<dbReference type="InterPro" id="IPR036271">
    <property type="entry name" value="Tet_transcr_reg_TetR-rel_C_sf"/>
</dbReference>
<dbReference type="PANTHER" id="PTHR30055">
    <property type="entry name" value="HTH-TYPE TRANSCRIPTIONAL REGULATOR RUTR"/>
    <property type="match status" value="1"/>
</dbReference>
<evidence type="ECO:0000256" key="3">
    <source>
        <dbReference type="ARBA" id="ARBA00023163"/>
    </source>
</evidence>
<evidence type="ECO:0000256" key="1">
    <source>
        <dbReference type="ARBA" id="ARBA00023015"/>
    </source>
</evidence>
<dbReference type="PROSITE" id="PS50977">
    <property type="entry name" value="HTH_TETR_2"/>
    <property type="match status" value="1"/>
</dbReference>
<dbReference type="Proteomes" id="UP001518976">
    <property type="component" value="Unassembled WGS sequence"/>
</dbReference>
<evidence type="ECO:0000313" key="6">
    <source>
        <dbReference type="EMBL" id="MBO8187643.1"/>
    </source>
</evidence>
<organism evidence="6 7">
    <name type="scientific">Streptomyces spirodelae</name>
    <dbReference type="NCBI Taxonomy" id="2812904"/>
    <lineage>
        <taxon>Bacteria</taxon>
        <taxon>Bacillati</taxon>
        <taxon>Actinomycetota</taxon>
        <taxon>Actinomycetes</taxon>
        <taxon>Kitasatosporales</taxon>
        <taxon>Streptomycetaceae</taxon>
        <taxon>Streptomyces</taxon>
    </lineage>
</organism>
<feature type="DNA-binding region" description="H-T-H motif" evidence="4">
    <location>
        <begin position="28"/>
        <end position="47"/>
    </location>
</feature>
<keyword evidence="3" id="KW-0804">Transcription</keyword>
<dbReference type="InterPro" id="IPR050109">
    <property type="entry name" value="HTH-type_TetR-like_transc_reg"/>
</dbReference>
<accession>A0ABS3WWZ6</accession>
<name>A0ABS3WWZ6_9ACTN</name>
<dbReference type="EMBL" id="JAFFZN010000018">
    <property type="protein sequence ID" value="MBO8187643.1"/>
    <property type="molecule type" value="Genomic_DNA"/>
</dbReference>
<proteinExistence type="predicted"/>
<gene>
    <name evidence="6" type="ORF">JW592_19575</name>
</gene>
<evidence type="ECO:0000313" key="7">
    <source>
        <dbReference type="Proteomes" id="UP001518976"/>
    </source>
</evidence>
<reference evidence="6 7" key="1">
    <citation type="submission" date="2021-02" db="EMBL/GenBank/DDBJ databases">
        <title>Streptomyces spirodelae sp. nov., isolated from duckweed.</title>
        <authorList>
            <person name="Saimee Y."/>
            <person name="Duangmal K."/>
        </authorList>
    </citation>
    <scope>NUCLEOTIDE SEQUENCE [LARGE SCALE GENOMIC DNA]</scope>
    <source>
        <strain evidence="6 7">DW4-2</strain>
    </source>
</reference>
<dbReference type="Pfam" id="PF00440">
    <property type="entry name" value="TetR_N"/>
    <property type="match status" value="1"/>
</dbReference>
<feature type="domain" description="HTH tetR-type" evidence="5">
    <location>
        <begin position="6"/>
        <end position="65"/>
    </location>
</feature>
<dbReference type="InterPro" id="IPR001647">
    <property type="entry name" value="HTH_TetR"/>
</dbReference>
<keyword evidence="1" id="KW-0805">Transcription regulation</keyword>
<keyword evidence="7" id="KW-1185">Reference proteome</keyword>
<evidence type="ECO:0000256" key="2">
    <source>
        <dbReference type="ARBA" id="ARBA00023125"/>
    </source>
</evidence>
<dbReference type="SUPFAM" id="SSF46689">
    <property type="entry name" value="Homeodomain-like"/>
    <property type="match status" value="1"/>
</dbReference>
<protein>
    <submittedName>
        <fullName evidence="6">TetR/AcrR family transcriptional regulator</fullName>
    </submittedName>
</protein>
<dbReference type="SUPFAM" id="SSF48498">
    <property type="entry name" value="Tetracyclin repressor-like, C-terminal domain"/>
    <property type="match status" value="1"/>
</dbReference>
<dbReference type="PRINTS" id="PR00455">
    <property type="entry name" value="HTHTETR"/>
</dbReference>
<comment type="caution">
    <text evidence="6">The sequence shown here is derived from an EMBL/GenBank/DDBJ whole genome shotgun (WGS) entry which is preliminary data.</text>
</comment>
<evidence type="ECO:0000256" key="4">
    <source>
        <dbReference type="PROSITE-ProRule" id="PRU00335"/>
    </source>
</evidence>
<evidence type="ECO:0000259" key="5">
    <source>
        <dbReference type="PROSITE" id="PS50977"/>
    </source>
</evidence>
<dbReference type="InterPro" id="IPR009057">
    <property type="entry name" value="Homeodomain-like_sf"/>
</dbReference>
<dbReference type="Gene3D" id="1.10.357.10">
    <property type="entry name" value="Tetracycline Repressor, domain 2"/>
    <property type="match status" value="1"/>
</dbReference>
<keyword evidence="2 4" id="KW-0238">DNA-binding</keyword>